<protein>
    <submittedName>
        <fullName evidence="4">60S ribosomal protein L32</fullName>
    </submittedName>
</protein>
<dbReference type="InterPro" id="IPR001515">
    <property type="entry name" value="Ribosomal_eL32"/>
</dbReference>
<keyword evidence="2 4" id="KW-0689">Ribosomal protein</keyword>
<dbReference type="Pfam" id="PF01655">
    <property type="entry name" value="Ribosomal_L32e"/>
    <property type="match status" value="1"/>
</dbReference>
<dbReference type="EMBL" id="OR478968">
    <property type="protein sequence ID" value="WNS68459.1"/>
    <property type="molecule type" value="mRNA"/>
</dbReference>
<gene>
    <name evidence="4" type="primary">RPL32</name>
</gene>
<proteinExistence type="evidence at transcript level"/>
<evidence type="ECO:0000256" key="3">
    <source>
        <dbReference type="ARBA" id="ARBA00023274"/>
    </source>
</evidence>
<dbReference type="InterPro" id="IPR036351">
    <property type="entry name" value="Ribosomal_eL32_sf"/>
</dbReference>
<dbReference type="GO" id="GO:0022625">
    <property type="term" value="C:cytosolic large ribosomal subunit"/>
    <property type="evidence" value="ECO:0007669"/>
    <property type="project" value="TreeGrafter"/>
</dbReference>
<dbReference type="GO" id="GO:0003735">
    <property type="term" value="F:structural constituent of ribosome"/>
    <property type="evidence" value="ECO:0007669"/>
    <property type="project" value="InterPro"/>
</dbReference>
<reference evidence="4" key="1">
    <citation type="submission" date="2023-08" db="EMBL/GenBank/DDBJ databases">
        <title>Selection of suitable reference gene for gene expression studies in Trichomonas gallinae under various biotic and abiotic stress conditions.</title>
        <authorList>
            <person name="Haiming C."/>
        </authorList>
    </citation>
    <scope>NUCLEOTIDE SEQUENCE</scope>
</reference>
<dbReference type="SUPFAM" id="SSF52042">
    <property type="entry name" value="Ribosomal protein L32e"/>
    <property type="match status" value="1"/>
</dbReference>
<evidence type="ECO:0000256" key="2">
    <source>
        <dbReference type="ARBA" id="ARBA00022980"/>
    </source>
</evidence>
<organism evidence="4">
    <name type="scientific">Trichomonas gallinae</name>
    <dbReference type="NCBI Taxonomy" id="56777"/>
    <lineage>
        <taxon>Eukaryota</taxon>
        <taxon>Metamonada</taxon>
        <taxon>Parabasalia</taxon>
        <taxon>Trichomonadida</taxon>
        <taxon>Trichomonadidae</taxon>
        <taxon>Trichomonas</taxon>
    </lineage>
</organism>
<comment type="similarity">
    <text evidence="1">Belongs to the eukaryotic ribosomal protein eL32 family.</text>
</comment>
<dbReference type="InterPro" id="IPR018263">
    <property type="entry name" value="Ribosomal_eL32_CS"/>
</dbReference>
<evidence type="ECO:0000256" key="1">
    <source>
        <dbReference type="ARBA" id="ARBA00008431"/>
    </source>
</evidence>
<dbReference type="AlphaFoldDB" id="A0AA96S2W6"/>
<dbReference type="GO" id="GO:0006412">
    <property type="term" value="P:translation"/>
    <property type="evidence" value="ECO:0007669"/>
    <property type="project" value="InterPro"/>
</dbReference>
<name>A0AA96S2W6_9EUKA</name>
<keyword evidence="3" id="KW-0687">Ribonucleoprotein</keyword>
<accession>A0AA96S2W6</accession>
<dbReference type="PANTHER" id="PTHR23413:SF1">
    <property type="entry name" value="RIBOSOMAL PROTEIN L32"/>
    <property type="match status" value="1"/>
</dbReference>
<dbReference type="SMART" id="SM01393">
    <property type="entry name" value="Ribosomal_L32e"/>
    <property type="match status" value="1"/>
</dbReference>
<dbReference type="PANTHER" id="PTHR23413">
    <property type="entry name" value="60S RIBOSOMAL PROTEIN L32 AND DNA-DIRECTED RNA POLYMERASE II, SUBUNIT N"/>
    <property type="match status" value="1"/>
</dbReference>
<dbReference type="PROSITE" id="PS00580">
    <property type="entry name" value="RIBOSOMAL_L32E"/>
    <property type="match status" value="1"/>
</dbReference>
<evidence type="ECO:0000313" key="4">
    <source>
        <dbReference type="EMBL" id="WNS68459.1"/>
    </source>
</evidence>
<sequence length="133" mass="15228">MPAPAAHKPIVHKKTNKFHRHQSDLWVRVPSSWRRPHGLDCRFRRKFRGAPIHPSIGFGSDKTTRYMLPSGFIPVIVRSLKDLDMLLTKNTTHGAIISHQVGLKLQQEIIKKAQELDIAILNTARKVKNVEQQ</sequence>
<dbReference type="CDD" id="cd00513">
    <property type="entry name" value="Ribosomal_L32_L32e"/>
    <property type="match status" value="1"/>
</dbReference>